<evidence type="ECO:0000313" key="2">
    <source>
        <dbReference type="EMBL" id="CAA9331847.1"/>
    </source>
</evidence>
<accession>A0A6J4LFK2</accession>
<feature type="compositionally biased region" description="Low complexity" evidence="1">
    <location>
        <begin position="195"/>
        <end position="204"/>
    </location>
</feature>
<feature type="region of interest" description="Disordered" evidence="1">
    <location>
        <begin position="109"/>
        <end position="243"/>
    </location>
</feature>
<evidence type="ECO:0000256" key="1">
    <source>
        <dbReference type="SAM" id="MobiDB-lite"/>
    </source>
</evidence>
<gene>
    <name evidence="2" type="ORF">AVDCRST_MAG68-2549</name>
</gene>
<reference evidence="2" key="1">
    <citation type="submission" date="2020-02" db="EMBL/GenBank/DDBJ databases">
        <authorList>
            <person name="Meier V. D."/>
        </authorList>
    </citation>
    <scope>NUCLEOTIDE SEQUENCE</scope>
    <source>
        <strain evidence="2">AVDCRST_MAG68</strain>
    </source>
</reference>
<dbReference type="EMBL" id="CADCTW010000123">
    <property type="protein sequence ID" value="CAA9331847.1"/>
    <property type="molecule type" value="Genomic_DNA"/>
</dbReference>
<name>A0A6J4LFK2_9BACT</name>
<protein>
    <submittedName>
        <fullName evidence="2">Uncharacterized protein</fullName>
    </submittedName>
</protein>
<organism evidence="2">
    <name type="scientific">uncultured Gemmatimonadota bacterium</name>
    <dbReference type="NCBI Taxonomy" id="203437"/>
    <lineage>
        <taxon>Bacteria</taxon>
        <taxon>Pseudomonadati</taxon>
        <taxon>Gemmatimonadota</taxon>
        <taxon>environmental samples</taxon>
    </lineage>
</organism>
<feature type="compositionally biased region" description="Pro residues" evidence="1">
    <location>
        <begin position="119"/>
        <end position="129"/>
    </location>
</feature>
<dbReference type="AlphaFoldDB" id="A0A6J4LFK2"/>
<feature type="non-terminal residue" evidence="2">
    <location>
        <position position="243"/>
    </location>
</feature>
<proteinExistence type="predicted"/>
<feature type="compositionally biased region" description="Basic and acidic residues" evidence="1">
    <location>
        <begin position="21"/>
        <end position="37"/>
    </location>
</feature>
<sequence>DGRGVPQLRGHAGGRVLPPLRAEERAARAPRARDGGRAGRRPPLAGRAHRPHAAGAALPPRLPDPRVPGGTAGGLRASVPPVPDGERREPGALGVAALQHFLLLLRHAGRGERADHRPPPAGDVPPPPGFRGGAGAGVPGADVRRALRIRPPLPLRRLPHSHPPRPPGGPGCGDPRDPGSRRPPAGRGAADRPLRAPLPFAAPGVRWVASGDGRFDGGGAGRVPPGPRRGAGAHHPVRDPLGL</sequence>
<feature type="compositionally biased region" description="Basic and acidic residues" evidence="1">
    <location>
        <begin position="109"/>
        <end position="118"/>
    </location>
</feature>
<feature type="region of interest" description="Disordered" evidence="1">
    <location>
        <begin position="1"/>
        <end position="93"/>
    </location>
</feature>
<feature type="non-terminal residue" evidence="2">
    <location>
        <position position="1"/>
    </location>
</feature>